<comment type="caution">
    <text evidence="2">The sequence shown here is derived from an EMBL/GenBank/DDBJ whole genome shotgun (WGS) entry which is preliminary data.</text>
</comment>
<reference evidence="2 3" key="1">
    <citation type="submission" date="2019-07" db="EMBL/GenBank/DDBJ databases">
        <title>Ln-dependent methylotrophs.</title>
        <authorList>
            <person name="Tani A."/>
        </authorList>
    </citation>
    <scope>NUCLEOTIDE SEQUENCE [LARGE SCALE GENOMIC DNA]</scope>
    <source>
        <strain evidence="2 3">SM12</strain>
    </source>
</reference>
<gene>
    <name evidence="2" type="ORF">FNA46_06805</name>
</gene>
<name>A0A549TDU2_9HYPH</name>
<feature type="domain" description="Autotransporter" evidence="1">
    <location>
        <begin position="395"/>
        <end position="671"/>
    </location>
</feature>
<dbReference type="Pfam" id="PF03797">
    <property type="entry name" value="Autotransporter"/>
    <property type="match status" value="1"/>
</dbReference>
<dbReference type="Proteomes" id="UP000316801">
    <property type="component" value="Unassembled WGS sequence"/>
</dbReference>
<keyword evidence="3" id="KW-1185">Reference proteome</keyword>
<dbReference type="SMART" id="SM00869">
    <property type="entry name" value="Autotransporter"/>
    <property type="match status" value="1"/>
</dbReference>
<sequence length="671" mass="71842">MVCVRARARIHRALFLIPSAEGPPVMLSPVSGFRRRAASGRGLASLRALCLRSCAIFPAAAAAAMLMSAPRPASAQEPWVMVERTFFAGSDADAARGQGVTTDGTNWFFSGTHSLEIANPGYTTVRIDRDAIAANLKVPSQYSDIGLNHIGDIDYANGLLYISLDSSNRDPVTGNKYSNPVIAVYNASDLSYTGNAYVLDPPHGIHDIASWVAVDAKAGLAYGMAYDNASEMAVYRLSDFSFVKYITLSETVDQAQGGKLLDGWMYFATDGDAKTLYRANLETGKVEVIGNLNINAEQEVEGLSMRWTDAGWSMNVLNREESFPGSGAEGVGFYKYLRPWGNALSGEIHADITAGLMDDTRFLRDAANNRLLAALAKDNGTAPAATGPAAAPASADPDAATFWTDGIRGRSDVTGSGYLADAERTSSGLIAGVDIPVSSWRLGLIGSYSRTNFDVANRFSTASSDNYQFGVFAGTQWDAIGLRFGASYGRHDISTRRDVIFPAFGERLTADYDAATSQAYGEIDYRFTADQFEFRPFAGLRYVQVKTDGFSESGGTIAALGSNGGTDSNLFSTVGLRVNTKIEGADNPTFVHGMIGWQHAMRDVTPETTFTMTSGASFESPGVPVAKDALALDFGVDVALTEQSALRASYSGQFADNSRNHAVKLGLDVRF</sequence>
<dbReference type="NCBIfam" id="TIGR01414">
    <property type="entry name" value="autotrans_barl"/>
    <property type="match status" value="1"/>
</dbReference>
<dbReference type="InterPro" id="IPR006315">
    <property type="entry name" value="OM_autotransptr_brl_dom"/>
</dbReference>
<dbReference type="AlphaFoldDB" id="A0A549TDU2"/>
<proteinExistence type="predicted"/>
<accession>A0A549TDU2</accession>
<dbReference type="InterPro" id="IPR005546">
    <property type="entry name" value="Autotransporte_beta"/>
</dbReference>
<organism evidence="2 3">
    <name type="scientific">Rhizobium straminoryzae</name>
    <dbReference type="NCBI Taxonomy" id="1387186"/>
    <lineage>
        <taxon>Bacteria</taxon>
        <taxon>Pseudomonadati</taxon>
        <taxon>Pseudomonadota</taxon>
        <taxon>Alphaproteobacteria</taxon>
        <taxon>Hyphomicrobiales</taxon>
        <taxon>Rhizobiaceae</taxon>
        <taxon>Rhizobium/Agrobacterium group</taxon>
        <taxon>Rhizobium</taxon>
    </lineage>
</organism>
<dbReference type="GO" id="GO:0019867">
    <property type="term" value="C:outer membrane"/>
    <property type="evidence" value="ECO:0007669"/>
    <property type="project" value="InterPro"/>
</dbReference>
<protein>
    <submittedName>
        <fullName evidence="2">Autotransporter domain-containing protein</fullName>
    </submittedName>
</protein>
<evidence type="ECO:0000313" key="2">
    <source>
        <dbReference type="EMBL" id="TRL40254.1"/>
    </source>
</evidence>
<evidence type="ECO:0000313" key="3">
    <source>
        <dbReference type="Proteomes" id="UP000316801"/>
    </source>
</evidence>
<dbReference type="PROSITE" id="PS51208">
    <property type="entry name" value="AUTOTRANSPORTER"/>
    <property type="match status" value="1"/>
</dbReference>
<dbReference type="InterPro" id="IPR036709">
    <property type="entry name" value="Autotransporte_beta_dom_sf"/>
</dbReference>
<dbReference type="Gene3D" id="2.40.128.130">
    <property type="entry name" value="Autotransporter beta-domain"/>
    <property type="match status" value="1"/>
</dbReference>
<dbReference type="SUPFAM" id="SSF103515">
    <property type="entry name" value="Autotransporter"/>
    <property type="match status" value="1"/>
</dbReference>
<dbReference type="EMBL" id="VJMG01000015">
    <property type="protein sequence ID" value="TRL40254.1"/>
    <property type="molecule type" value="Genomic_DNA"/>
</dbReference>
<evidence type="ECO:0000259" key="1">
    <source>
        <dbReference type="PROSITE" id="PS51208"/>
    </source>
</evidence>